<protein>
    <recommendedName>
        <fullName evidence="4">Disease resistance N-terminal domain-containing protein</fullName>
    </recommendedName>
</protein>
<keyword evidence="2" id="KW-0547">Nucleotide-binding</keyword>
<dbReference type="Proteomes" id="UP001187192">
    <property type="component" value="Unassembled WGS sequence"/>
</dbReference>
<evidence type="ECO:0000313" key="6">
    <source>
        <dbReference type="Proteomes" id="UP001187192"/>
    </source>
</evidence>
<feature type="domain" description="Disease resistance N-terminal" evidence="4">
    <location>
        <begin position="14"/>
        <end position="88"/>
    </location>
</feature>
<keyword evidence="1" id="KW-0677">Repeat</keyword>
<comment type="caution">
    <text evidence="5">The sequence shown here is derived from an EMBL/GenBank/DDBJ whole genome shotgun (WGS) entry which is preliminary data.</text>
</comment>
<dbReference type="AlphaFoldDB" id="A0AA88E2P2"/>
<dbReference type="Gene3D" id="1.20.5.4130">
    <property type="match status" value="1"/>
</dbReference>
<dbReference type="CDD" id="cd14798">
    <property type="entry name" value="RX-CC_like"/>
    <property type="match status" value="1"/>
</dbReference>
<evidence type="ECO:0000256" key="3">
    <source>
        <dbReference type="ARBA" id="ARBA00022821"/>
    </source>
</evidence>
<sequence>MDLVGGSEASTTCAIGKLVSLLTQETRLIRGVDISEVQSLKDELEVIQVFVISADVRSQEELSDAVKVWLLQSREIAELIEDVVDEYI</sequence>
<dbReference type="InterPro" id="IPR038005">
    <property type="entry name" value="RX-like_CC"/>
</dbReference>
<keyword evidence="6" id="KW-1185">Reference proteome</keyword>
<keyword evidence="3" id="KW-0611">Plant defense</keyword>
<proteinExistence type="predicted"/>
<gene>
    <name evidence="5" type="ORF">TIFTF001_035853</name>
</gene>
<reference evidence="5" key="1">
    <citation type="submission" date="2023-07" db="EMBL/GenBank/DDBJ databases">
        <title>draft genome sequence of fig (Ficus carica).</title>
        <authorList>
            <person name="Takahashi T."/>
            <person name="Nishimura K."/>
        </authorList>
    </citation>
    <scope>NUCLEOTIDE SEQUENCE</scope>
</reference>
<accession>A0AA88E2P2</accession>
<evidence type="ECO:0000256" key="1">
    <source>
        <dbReference type="ARBA" id="ARBA00022737"/>
    </source>
</evidence>
<dbReference type="EMBL" id="BTGU01000365">
    <property type="protein sequence ID" value="GMN66789.1"/>
    <property type="molecule type" value="Genomic_DNA"/>
</dbReference>
<dbReference type="GO" id="GO:0000166">
    <property type="term" value="F:nucleotide binding"/>
    <property type="evidence" value="ECO:0007669"/>
    <property type="project" value="UniProtKB-KW"/>
</dbReference>
<dbReference type="InterPro" id="IPR041118">
    <property type="entry name" value="Rx_N"/>
</dbReference>
<dbReference type="GO" id="GO:0006952">
    <property type="term" value="P:defense response"/>
    <property type="evidence" value="ECO:0007669"/>
    <property type="project" value="UniProtKB-KW"/>
</dbReference>
<dbReference type="Pfam" id="PF18052">
    <property type="entry name" value="Rx_N"/>
    <property type="match status" value="1"/>
</dbReference>
<organism evidence="5 6">
    <name type="scientific">Ficus carica</name>
    <name type="common">Common fig</name>
    <dbReference type="NCBI Taxonomy" id="3494"/>
    <lineage>
        <taxon>Eukaryota</taxon>
        <taxon>Viridiplantae</taxon>
        <taxon>Streptophyta</taxon>
        <taxon>Embryophyta</taxon>
        <taxon>Tracheophyta</taxon>
        <taxon>Spermatophyta</taxon>
        <taxon>Magnoliopsida</taxon>
        <taxon>eudicotyledons</taxon>
        <taxon>Gunneridae</taxon>
        <taxon>Pentapetalae</taxon>
        <taxon>rosids</taxon>
        <taxon>fabids</taxon>
        <taxon>Rosales</taxon>
        <taxon>Moraceae</taxon>
        <taxon>Ficeae</taxon>
        <taxon>Ficus</taxon>
    </lineage>
</organism>
<evidence type="ECO:0000313" key="5">
    <source>
        <dbReference type="EMBL" id="GMN66789.1"/>
    </source>
</evidence>
<evidence type="ECO:0000256" key="2">
    <source>
        <dbReference type="ARBA" id="ARBA00022741"/>
    </source>
</evidence>
<name>A0AA88E2P2_FICCA</name>
<evidence type="ECO:0000259" key="4">
    <source>
        <dbReference type="Pfam" id="PF18052"/>
    </source>
</evidence>